<gene>
    <name evidence="1" type="ORF">RHMOL_Rhmol03G0154300</name>
</gene>
<dbReference type="Proteomes" id="UP001062846">
    <property type="component" value="Chromosome 3"/>
</dbReference>
<proteinExistence type="predicted"/>
<accession>A0ACC0PF66</accession>
<name>A0ACC0PF66_RHOML</name>
<evidence type="ECO:0000313" key="1">
    <source>
        <dbReference type="EMBL" id="KAI8564075.1"/>
    </source>
</evidence>
<organism evidence="1 2">
    <name type="scientific">Rhododendron molle</name>
    <name type="common">Chinese azalea</name>
    <name type="synonym">Azalea mollis</name>
    <dbReference type="NCBI Taxonomy" id="49168"/>
    <lineage>
        <taxon>Eukaryota</taxon>
        <taxon>Viridiplantae</taxon>
        <taxon>Streptophyta</taxon>
        <taxon>Embryophyta</taxon>
        <taxon>Tracheophyta</taxon>
        <taxon>Spermatophyta</taxon>
        <taxon>Magnoliopsida</taxon>
        <taxon>eudicotyledons</taxon>
        <taxon>Gunneridae</taxon>
        <taxon>Pentapetalae</taxon>
        <taxon>asterids</taxon>
        <taxon>Ericales</taxon>
        <taxon>Ericaceae</taxon>
        <taxon>Ericoideae</taxon>
        <taxon>Rhodoreae</taxon>
        <taxon>Rhododendron</taxon>
    </lineage>
</organism>
<evidence type="ECO:0000313" key="2">
    <source>
        <dbReference type="Proteomes" id="UP001062846"/>
    </source>
</evidence>
<dbReference type="EMBL" id="CM046390">
    <property type="protein sequence ID" value="KAI8564075.1"/>
    <property type="molecule type" value="Genomic_DNA"/>
</dbReference>
<keyword evidence="2" id="KW-1185">Reference proteome</keyword>
<comment type="caution">
    <text evidence="1">The sequence shown here is derived from an EMBL/GenBank/DDBJ whole genome shotgun (WGS) entry which is preliminary data.</text>
</comment>
<reference evidence="1" key="1">
    <citation type="submission" date="2022-02" db="EMBL/GenBank/DDBJ databases">
        <title>Plant Genome Project.</title>
        <authorList>
            <person name="Zhang R.-G."/>
        </authorList>
    </citation>
    <scope>NUCLEOTIDE SEQUENCE</scope>
    <source>
        <strain evidence="1">AT1</strain>
    </source>
</reference>
<sequence>MIEPSGISYVLGFHQKASICLGKFVEGDSAGTVMAFYVIAVYTGVHLEHKAFQGAGKESTYPMKELGGVVAIACGSMAALIFSPTSALALAAPSPKKTTGKEDSSFEFVLIHVPFVRWAYKSHPPYISPNGVFYYVIAAGGQRIVAGVAEHRGTSHVTFRDWPWD</sequence>
<protein>
    <submittedName>
        <fullName evidence="1">Uncharacterized protein</fullName>
    </submittedName>
</protein>